<proteinExistence type="predicted"/>
<evidence type="ECO:0000313" key="2">
    <source>
        <dbReference type="EMBL" id="RCU52488.1"/>
    </source>
</evidence>
<dbReference type="Gene3D" id="2.40.30.170">
    <property type="match status" value="1"/>
</dbReference>
<keyword evidence="1" id="KW-0812">Transmembrane</keyword>
<sequence length="231" mass="26106">MLFFSGYYVKFYKAKTLAPMAVATFFIIILIVTVIAFVLNIKFKEVYESTALVDPSRSIEIFADEDLTVIKSELVKGLKTPAGKPLLEVRYQTFDNVIKDYLYTYAPVTLPFDSVVTEVYRGYSSSENILKGDVIFKAVSQDKVRLSLPVDETWVGLVKVDQPALIKKPGKVREYRGKVSEIEMQESDSGIKVVALVRFDDDVVLELGQQFEVKIVTGKSTLLDFFFHSLI</sequence>
<organism evidence="2 3">
    <name type="scientific">Corallincola holothuriorum</name>
    <dbReference type="NCBI Taxonomy" id="2282215"/>
    <lineage>
        <taxon>Bacteria</taxon>
        <taxon>Pseudomonadati</taxon>
        <taxon>Pseudomonadota</taxon>
        <taxon>Gammaproteobacteria</taxon>
        <taxon>Alteromonadales</taxon>
        <taxon>Psychromonadaceae</taxon>
        <taxon>Corallincola</taxon>
    </lineage>
</organism>
<dbReference type="Proteomes" id="UP000252558">
    <property type="component" value="Unassembled WGS sequence"/>
</dbReference>
<evidence type="ECO:0000313" key="3">
    <source>
        <dbReference type="Proteomes" id="UP000252558"/>
    </source>
</evidence>
<gene>
    <name evidence="2" type="ORF">DU002_00515</name>
</gene>
<dbReference type="RefSeq" id="WP_114336396.1">
    <property type="nucleotide sequence ID" value="NZ_QPID01000001.1"/>
</dbReference>
<keyword evidence="1" id="KW-1133">Transmembrane helix</keyword>
<evidence type="ECO:0000256" key="1">
    <source>
        <dbReference type="SAM" id="Phobius"/>
    </source>
</evidence>
<keyword evidence="1" id="KW-0472">Membrane</keyword>
<name>A0A368NQ09_9GAMM</name>
<dbReference type="AlphaFoldDB" id="A0A368NQ09"/>
<dbReference type="EMBL" id="QPID01000001">
    <property type="protein sequence ID" value="RCU52488.1"/>
    <property type="molecule type" value="Genomic_DNA"/>
</dbReference>
<keyword evidence="3" id="KW-1185">Reference proteome</keyword>
<dbReference type="OrthoDB" id="289718at2"/>
<feature type="transmembrane region" description="Helical" evidence="1">
    <location>
        <begin position="20"/>
        <end position="39"/>
    </location>
</feature>
<reference evidence="2 3" key="1">
    <citation type="submission" date="2018-07" db="EMBL/GenBank/DDBJ databases">
        <title>Corallincola holothuriorum sp. nov., a new facultative anaerobe isolated from sea cucumber Apostichopus japonicus.</title>
        <authorList>
            <person name="Xia H."/>
        </authorList>
    </citation>
    <scope>NUCLEOTIDE SEQUENCE [LARGE SCALE GENOMIC DNA]</scope>
    <source>
        <strain evidence="2 3">C4</strain>
    </source>
</reference>
<accession>A0A368NQ09</accession>
<protein>
    <submittedName>
        <fullName evidence="2">HlyD family secretion protein</fullName>
    </submittedName>
</protein>
<comment type="caution">
    <text evidence="2">The sequence shown here is derived from an EMBL/GenBank/DDBJ whole genome shotgun (WGS) entry which is preliminary data.</text>
</comment>